<keyword evidence="5 7" id="KW-0472">Membrane</keyword>
<comment type="caution">
    <text evidence="9">The sequence shown here is derived from an EMBL/GenBank/DDBJ whole genome shotgun (WGS) entry which is preliminary data.</text>
</comment>
<dbReference type="GO" id="GO:0005783">
    <property type="term" value="C:endoplasmic reticulum"/>
    <property type="evidence" value="ECO:0007669"/>
    <property type="project" value="TreeGrafter"/>
</dbReference>
<feature type="transmembrane region" description="Helical" evidence="7">
    <location>
        <begin position="21"/>
        <end position="38"/>
    </location>
</feature>
<dbReference type="Proteomes" id="UP000689195">
    <property type="component" value="Unassembled WGS sequence"/>
</dbReference>
<sequence>MKQNNYLRHGCTQTPTLYQSLTYLLYFPNILNCFLLISLLDESVIHYILLGLLTLLSLFSSIKTTLSCPTDQFLILQIQYRKNGKHFNYENYKLDSYCDICEAYVKENTKHCKHCNRCCQDFDHHCKWVNNCVGILNYKIFMMMITSTMFQLFYTLIVYIRIIILYNTEYEKLQIDNEIQKFHFYDENDLDIKYTLSIIMLVDSFIFSILLLQLFIFHIYLSIKGITTYEFIVKPNIKKVNPQINVLNIIPEVIPNEITQKNINIQMDNKNTIIELNCSEQQLAQESQEKQSDQTEIILNNQVLQ</sequence>
<evidence type="ECO:0000313" key="9">
    <source>
        <dbReference type="EMBL" id="CAD8171073.1"/>
    </source>
</evidence>
<name>A0A8S1V3N8_9CILI</name>
<keyword evidence="2 7" id="KW-0808">Transferase</keyword>
<reference evidence="9" key="1">
    <citation type="submission" date="2021-01" db="EMBL/GenBank/DDBJ databases">
        <authorList>
            <consortium name="Genoscope - CEA"/>
            <person name="William W."/>
        </authorList>
    </citation>
    <scope>NUCLEOTIDE SEQUENCE</scope>
</reference>
<evidence type="ECO:0000256" key="1">
    <source>
        <dbReference type="ARBA" id="ARBA00004141"/>
    </source>
</evidence>
<keyword evidence="10" id="KW-1185">Reference proteome</keyword>
<evidence type="ECO:0000256" key="7">
    <source>
        <dbReference type="RuleBase" id="RU079119"/>
    </source>
</evidence>
<comment type="similarity">
    <text evidence="7">Belongs to the DHHC palmitoyltransferase family.</text>
</comment>
<dbReference type="GO" id="GO:0005794">
    <property type="term" value="C:Golgi apparatus"/>
    <property type="evidence" value="ECO:0007669"/>
    <property type="project" value="TreeGrafter"/>
</dbReference>
<dbReference type="PROSITE" id="PS50216">
    <property type="entry name" value="DHHC"/>
    <property type="match status" value="1"/>
</dbReference>
<feature type="transmembrane region" description="Helical" evidence="7">
    <location>
        <begin position="140"/>
        <end position="164"/>
    </location>
</feature>
<evidence type="ECO:0000259" key="8">
    <source>
        <dbReference type="Pfam" id="PF01529"/>
    </source>
</evidence>
<keyword evidence="6 7" id="KW-0012">Acyltransferase</keyword>
<dbReference type="InterPro" id="IPR039859">
    <property type="entry name" value="PFA4/ZDH16/20/ERF2-like"/>
</dbReference>
<dbReference type="EMBL" id="CAJJDO010000054">
    <property type="protein sequence ID" value="CAD8171073.1"/>
    <property type="molecule type" value="Genomic_DNA"/>
</dbReference>
<comment type="subcellular location">
    <subcellularLocation>
        <location evidence="1">Membrane</location>
        <topology evidence="1">Multi-pass membrane protein</topology>
    </subcellularLocation>
</comment>
<dbReference type="GO" id="GO:0016020">
    <property type="term" value="C:membrane"/>
    <property type="evidence" value="ECO:0007669"/>
    <property type="project" value="UniProtKB-SubCell"/>
</dbReference>
<dbReference type="AlphaFoldDB" id="A0A8S1V3N8"/>
<feature type="transmembrane region" description="Helical" evidence="7">
    <location>
        <begin position="194"/>
        <end position="221"/>
    </location>
</feature>
<comment type="domain">
    <text evidence="7">The DHHC domain is required for palmitoyltransferase activity.</text>
</comment>
<comment type="catalytic activity">
    <reaction evidence="7">
        <text>L-cysteinyl-[protein] + hexadecanoyl-CoA = S-hexadecanoyl-L-cysteinyl-[protein] + CoA</text>
        <dbReference type="Rhea" id="RHEA:36683"/>
        <dbReference type="Rhea" id="RHEA-COMP:10131"/>
        <dbReference type="Rhea" id="RHEA-COMP:11032"/>
        <dbReference type="ChEBI" id="CHEBI:29950"/>
        <dbReference type="ChEBI" id="CHEBI:57287"/>
        <dbReference type="ChEBI" id="CHEBI:57379"/>
        <dbReference type="ChEBI" id="CHEBI:74151"/>
        <dbReference type="EC" id="2.3.1.225"/>
    </reaction>
</comment>
<dbReference type="PANTHER" id="PTHR22883:SF203">
    <property type="entry name" value="PALMITOYLTRANSFERASE"/>
    <property type="match status" value="1"/>
</dbReference>
<evidence type="ECO:0000256" key="2">
    <source>
        <dbReference type="ARBA" id="ARBA00022679"/>
    </source>
</evidence>
<evidence type="ECO:0000313" key="10">
    <source>
        <dbReference type="Proteomes" id="UP000689195"/>
    </source>
</evidence>
<gene>
    <name evidence="9" type="ORF">PPENT_87.1.T0540098</name>
</gene>
<dbReference type="GO" id="GO:0019706">
    <property type="term" value="F:protein-cysteine S-palmitoyltransferase activity"/>
    <property type="evidence" value="ECO:0007669"/>
    <property type="project" value="UniProtKB-EC"/>
</dbReference>
<accession>A0A8S1V3N8</accession>
<feature type="domain" description="Palmitoyltransferase DHHC" evidence="8">
    <location>
        <begin position="94"/>
        <end position="233"/>
    </location>
</feature>
<keyword evidence="4 7" id="KW-1133">Transmembrane helix</keyword>
<dbReference type="OrthoDB" id="1924421at2759"/>
<evidence type="ECO:0000256" key="5">
    <source>
        <dbReference type="ARBA" id="ARBA00023136"/>
    </source>
</evidence>
<feature type="transmembrane region" description="Helical" evidence="7">
    <location>
        <begin position="44"/>
        <end position="62"/>
    </location>
</feature>
<evidence type="ECO:0000256" key="6">
    <source>
        <dbReference type="ARBA" id="ARBA00023315"/>
    </source>
</evidence>
<dbReference type="Pfam" id="PF01529">
    <property type="entry name" value="DHHC"/>
    <property type="match status" value="1"/>
</dbReference>
<evidence type="ECO:0000256" key="3">
    <source>
        <dbReference type="ARBA" id="ARBA00022692"/>
    </source>
</evidence>
<dbReference type="InterPro" id="IPR001594">
    <property type="entry name" value="Palmitoyltrfase_DHHC"/>
</dbReference>
<dbReference type="PANTHER" id="PTHR22883">
    <property type="entry name" value="ZINC FINGER DHHC DOMAIN CONTAINING PROTEIN"/>
    <property type="match status" value="1"/>
</dbReference>
<dbReference type="EC" id="2.3.1.225" evidence="7"/>
<organism evidence="9 10">
    <name type="scientific">Paramecium pentaurelia</name>
    <dbReference type="NCBI Taxonomy" id="43138"/>
    <lineage>
        <taxon>Eukaryota</taxon>
        <taxon>Sar</taxon>
        <taxon>Alveolata</taxon>
        <taxon>Ciliophora</taxon>
        <taxon>Intramacronucleata</taxon>
        <taxon>Oligohymenophorea</taxon>
        <taxon>Peniculida</taxon>
        <taxon>Parameciidae</taxon>
        <taxon>Paramecium</taxon>
    </lineage>
</organism>
<evidence type="ECO:0000256" key="4">
    <source>
        <dbReference type="ARBA" id="ARBA00022989"/>
    </source>
</evidence>
<proteinExistence type="inferred from homology"/>
<dbReference type="GO" id="GO:0006612">
    <property type="term" value="P:protein targeting to membrane"/>
    <property type="evidence" value="ECO:0007669"/>
    <property type="project" value="TreeGrafter"/>
</dbReference>
<protein>
    <recommendedName>
        <fullName evidence="7">Palmitoyltransferase</fullName>
        <ecNumber evidence="7">2.3.1.225</ecNumber>
    </recommendedName>
</protein>
<keyword evidence="3 7" id="KW-0812">Transmembrane</keyword>